<dbReference type="SUPFAM" id="SSF52540">
    <property type="entry name" value="P-loop containing nucleoside triphosphate hydrolases"/>
    <property type="match status" value="1"/>
</dbReference>
<accession>A0A2W5ACX7</accession>
<dbReference type="EMBL" id="QFNN01000002">
    <property type="protein sequence ID" value="PZO92073.1"/>
    <property type="molecule type" value="Genomic_DNA"/>
</dbReference>
<dbReference type="UniPathway" id="UPA00241">
    <property type="reaction ID" value="UER00356"/>
</dbReference>
<keyword evidence="5" id="KW-0808">Transferase</keyword>
<dbReference type="Proteomes" id="UP000249066">
    <property type="component" value="Unassembled WGS sequence"/>
</dbReference>
<comment type="function">
    <text evidence="5">Catalyzes the phosphorylation of the 3'-hydroxyl group of dephosphocoenzyme A to form coenzyme A.</text>
</comment>
<keyword evidence="4 5" id="KW-0173">Coenzyme A biosynthesis</keyword>
<evidence type="ECO:0000313" key="8">
    <source>
        <dbReference type="Proteomes" id="UP000249066"/>
    </source>
</evidence>
<keyword evidence="5 7" id="KW-0418">Kinase</keyword>
<evidence type="ECO:0000256" key="4">
    <source>
        <dbReference type="ARBA" id="ARBA00022993"/>
    </source>
</evidence>
<dbReference type="GO" id="GO:0005524">
    <property type="term" value="F:ATP binding"/>
    <property type="evidence" value="ECO:0007669"/>
    <property type="project" value="UniProtKB-UniRule"/>
</dbReference>
<dbReference type="EC" id="2.7.1.24" evidence="5 6"/>
<comment type="catalytic activity">
    <reaction evidence="5">
        <text>3'-dephospho-CoA + ATP = ADP + CoA + H(+)</text>
        <dbReference type="Rhea" id="RHEA:18245"/>
        <dbReference type="ChEBI" id="CHEBI:15378"/>
        <dbReference type="ChEBI" id="CHEBI:30616"/>
        <dbReference type="ChEBI" id="CHEBI:57287"/>
        <dbReference type="ChEBI" id="CHEBI:57328"/>
        <dbReference type="ChEBI" id="CHEBI:456216"/>
        <dbReference type="EC" id="2.7.1.24"/>
    </reaction>
</comment>
<evidence type="ECO:0000256" key="3">
    <source>
        <dbReference type="ARBA" id="ARBA00022840"/>
    </source>
</evidence>
<organism evidence="7 8">
    <name type="scientific">Sphingomonas sanxanigenens</name>
    <dbReference type="NCBI Taxonomy" id="397260"/>
    <lineage>
        <taxon>Bacteria</taxon>
        <taxon>Pseudomonadati</taxon>
        <taxon>Pseudomonadota</taxon>
        <taxon>Alphaproteobacteria</taxon>
        <taxon>Sphingomonadales</taxon>
        <taxon>Sphingomonadaceae</taxon>
        <taxon>Sphingomonas</taxon>
    </lineage>
</organism>
<evidence type="ECO:0000256" key="5">
    <source>
        <dbReference type="HAMAP-Rule" id="MF_00376"/>
    </source>
</evidence>
<comment type="caution">
    <text evidence="7">The sequence shown here is derived from an EMBL/GenBank/DDBJ whole genome shotgun (WGS) entry which is preliminary data.</text>
</comment>
<dbReference type="PANTHER" id="PTHR10695">
    <property type="entry name" value="DEPHOSPHO-COA KINASE-RELATED"/>
    <property type="match status" value="1"/>
</dbReference>
<keyword evidence="5" id="KW-0963">Cytoplasm</keyword>
<dbReference type="InterPro" id="IPR027417">
    <property type="entry name" value="P-loop_NTPase"/>
</dbReference>
<dbReference type="Pfam" id="PF01121">
    <property type="entry name" value="CoaE"/>
    <property type="match status" value="1"/>
</dbReference>
<dbReference type="HAMAP" id="MF_00376">
    <property type="entry name" value="Dephospho_CoA_kinase"/>
    <property type="match status" value="1"/>
</dbReference>
<evidence type="ECO:0000313" key="7">
    <source>
        <dbReference type="EMBL" id="PZO92073.1"/>
    </source>
</evidence>
<reference evidence="7 8" key="1">
    <citation type="submission" date="2017-08" db="EMBL/GenBank/DDBJ databases">
        <title>Infants hospitalized years apart are colonized by the same room-sourced microbial strains.</title>
        <authorList>
            <person name="Brooks B."/>
            <person name="Olm M.R."/>
            <person name="Firek B.A."/>
            <person name="Baker R."/>
            <person name="Thomas B.C."/>
            <person name="Morowitz M.J."/>
            <person name="Banfield J.F."/>
        </authorList>
    </citation>
    <scope>NUCLEOTIDE SEQUENCE [LARGE SCALE GENOMIC DNA]</scope>
    <source>
        <strain evidence="7">S2_018_000_R2_101</strain>
    </source>
</reference>
<sequence length="224" mass="24429">MIVIGLTGSIGMGKSAVAGMFRSFGVPVFDADAEVHRLQGPGGALIPHIESAFPGTTGPNGVDRAALGRAVLHDHAALRRLEHIVHPAVERSRRRFLRLNCSRRLVVLDIPLLFEKGGWRRVDLVAVASAPVWIQHRRVLARPGMSPARLAAILAKQLPDAEKRRRADVVIETGRPRHITRAQVGKLVTCLAAKRVRYCSQCARSSLIPKQPASTFRKATGSSR</sequence>
<keyword evidence="2 5" id="KW-0547">Nucleotide-binding</keyword>
<dbReference type="PROSITE" id="PS51219">
    <property type="entry name" value="DPCK"/>
    <property type="match status" value="1"/>
</dbReference>
<dbReference type="NCBIfam" id="TIGR00152">
    <property type="entry name" value="dephospho-CoA kinase"/>
    <property type="match status" value="1"/>
</dbReference>
<dbReference type="GO" id="GO:0004140">
    <property type="term" value="F:dephospho-CoA kinase activity"/>
    <property type="evidence" value="ECO:0007669"/>
    <property type="project" value="UniProtKB-UniRule"/>
</dbReference>
<keyword evidence="3 5" id="KW-0067">ATP-binding</keyword>
<comment type="subcellular location">
    <subcellularLocation>
        <location evidence="5">Cytoplasm</location>
    </subcellularLocation>
</comment>
<dbReference type="PANTHER" id="PTHR10695:SF46">
    <property type="entry name" value="BIFUNCTIONAL COENZYME A SYNTHASE-RELATED"/>
    <property type="match status" value="1"/>
</dbReference>
<comment type="pathway">
    <text evidence="5">Cofactor biosynthesis; coenzyme A biosynthesis; CoA from (R)-pantothenate: step 5/5.</text>
</comment>
<evidence type="ECO:0000256" key="2">
    <source>
        <dbReference type="ARBA" id="ARBA00022741"/>
    </source>
</evidence>
<comment type="similarity">
    <text evidence="1 5">Belongs to the CoaE family.</text>
</comment>
<dbReference type="AlphaFoldDB" id="A0A2W5ACX7"/>
<feature type="binding site" evidence="5">
    <location>
        <begin position="11"/>
        <end position="16"/>
    </location>
    <ligand>
        <name>ATP</name>
        <dbReference type="ChEBI" id="CHEBI:30616"/>
    </ligand>
</feature>
<name>A0A2W5ACX7_9SPHN</name>
<evidence type="ECO:0000256" key="6">
    <source>
        <dbReference type="NCBIfam" id="TIGR00152"/>
    </source>
</evidence>
<dbReference type="GO" id="GO:0005737">
    <property type="term" value="C:cytoplasm"/>
    <property type="evidence" value="ECO:0007669"/>
    <property type="project" value="UniProtKB-SubCell"/>
</dbReference>
<proteinExistence type="inferred from homology"/>
<dbReference type="Gene3D" id="3.40.50.300">
    <property type="entry name" value="P-loop containing nucleotide triphosphate hydrolases"/>
    <property type="match status" value="1"/>
</dbReference>
<dbReference type="InterPro" id="IPR001977">
    <property type="entry name" value="Depp_CoAkinase"/>
</dbReference>
<dbReference type="CDD" id="cd02022">
    <property type="entry name" value="DPCK"/>
    <property type="match status" value="1"/>
</dbReference>
<dbReference type="GO" id="GO:0015937">
    <property type="term" value="P:coenzyme A biosynthetic process"/>
    <property type="evidence" value="ECO:0007669"/>
    <property type="project" value="UniProtKB-UniRule"/>
</dbReference>
<evidence type="ECO:0000256" key="1">
    <source>
        <dbReference type="ARBA" id="ARBA00009018"/>
    </source>
</evidence>
<protein>
    <recommendedName>
        <fullName evidence="5 6">Dephospho-CoA kinase</fullName>
        <ecNumber evidence="5 6">2.7.1.24</ecNumber>
    </recommendedName>
    <alternativeName>
        <fullName evidence="5">Dephosphocoenzyme A kinase</fullName>
    </alternativeName>
</protein>
<gene>
    <name evidence="5 7" type="primary">coaE</name>
    <name evidence="7" type="ORF">DI623_01070</name>
</gene>